<sequence length="176" mass="19490">PMAGCAWDEAADWRVWIADQNPDCEVWSPMRGKDFLREIDRIPEGGAKLQSPDLARQGIDAAVSSQHSIVWRDHWDVSNADILIVNLLPAVATGVASIGTCFELAWAWKMQKPALVAMQDINPNTHPFVLEAAYIVLPTLQEVNAAARTLLNLPLVPDAIQKQNRCKDGCYDQCLT</sequence>
<protein>
    <submittedName>
        <fullName evidence="1">Uncharacterized protein</fullName>
    </submittedName>
</protein>
<feature type="non-terminal residue" evidence="1">
    <location>
        <position position="1"/>
    </location>
</feature>
<name>A0A0F8ZPS0_9ZZZZ</name>
<organism evidence="1">
    <name type="scientific">marine sediment metagenome</name>
    <dbReference type="NCBI Taxonomy" id="412755"/>
    <lineage>
        <taxon>unclassified sequences</taxon>
        <taxon>metagenomes</taxon>
        <taxon>ecological metagenomes</taxon>
    </lineage>
</organism>
<gene>
    <name evidence="1" type="ORF">LCGC14_2747480</name>
</gene>
<proteinExistence type="predicted"/>
<dbReference type="AlphaFoldDB" id="A0A0F8ZPS0"/>
<accession>A0A0F8ZPS0</accession>
<dbReference type="Gene3D" id="3.40.50.450">
    <property type="match status" value="1"/>
</dbReference>
<dbReference type="SUPFAM" id="SSF52309">
    <property type="entry name" value="N-(deoxy)ribosyltransferase-like"/>
    <property type="match status" value="1"/>
</dbReference>
<comment type="caution">
    <text evidence="1">The sequence shown here is derived from an EMBL/GenBank/DDBJ whole genome shotgun (WGS) entry which is preliminary data.</text>
</comment>
<reference evidence="1" key="1">
    <citation type="journal article" date="2015" name="Nature">
        <title>Complex archaea that bridge the gap between prokaryotes and eukaryotes.</title>
        <authorList>
            <person name="Spang A."/>
            <person name="Saw J.H."/>
            <person name="Jorgensen S.L."/>
            <person name="Zaremba-Niedzwiedzka K."/>
            <person name="Martijn J."/>
            <person name="Lind A.E."/>
            <person name="van Eijk R."/>
            <person name="Schleper C."/>
            <person name="Guy L."/>
            <person name="Ettema T.J."/>
        </authorList>
    </citation>
    <scope>NUCLEOTIDE SEQUENCE</scope>
</reference>
<evidence type="ECO:0000313" key="1">
    <source>
        <dbReference type="EMBL" id="KKK88010.1"/>
    </source>
</evidence>
<dbReference type="EMBL" id="LAZR01050147">
    <property type="protein sequence ID" value="KKK88010.1"/>
    <property type="molecule type" value="Genomic_DNA"/>
</dbReference>